<sequence>MSATEPAAVRAEWNDTAREGLRTTLPELFETQVRRVPDRTAVVHDRTALTYRELNERANRLARFLVARGAGPEHLVAVATPRSAGTLVANLAVAKAGAAWVPVDPEYPPARIAALLASAAPHLVLTTAAVADGLPEGPGRIVLDDPDVAALIAAQGAGDLTDAERLAPLDADHAAYVIHTSGSTGRPKGVVVTHAGLASLAVDHIERFGITEGDGVLQFASFSFDCSVGDMLMALASGSALVVRPGHCLSGEELGALIDRSGATHVTIPPQVLAALPPAAYPSLRTIATAGDVCSGKLVDQWAPGRRMFNAYGPTEATVDAVATEVTEGTAVPPIGRPVVNMRAYVLDEDLQPVPVGREGELFLAGAGLARGYLRQPGLTAERFVPCPFGAPGERMYRTGDLAVWQADGNLEFRGRIDEQVKIRGFRIEPGEVEAALGAHPGVAGSVVVAREDQPGGKRLVAYVVPREGAAPEPAALRRHLAGTLPDHLVPSAVVVLDAFPLNRNGKLDRAALPAPDLSATVSARAPRTPGEELLCGLFAEVLGLDRVGPDDAFFDLGGDSVLAIRLAAKVREAGWVLSPKDVFTHQRAEALAGLLAPAPEPEPAGATGDGATGGAPLLELSQDDIDDLTGEWTDEL</sequence>
<evidence type="ECO:0000256" key="2">
    <source>
        <dbReference type="ARBA" id="ARBA00022553"/>
    </source>
</evidence>
<feature type="region of interest" description="Disordered" evidence="3">
    <location>
        <begin position="598"/>
        <end position="637"/>
    </location>
</feature>
<dbReference type="Pfam" id="PF13193">
    <property type="entry name" value="AMP-binding_C"/>
    <property type="match status" value="1"/>
</dbReference>
<dbReference type="InterPro" id="IPR029058">
    <property type="entry name" value="AB_hydrolase_fold"/>
</dbReference>
<dbReference type="PROSITE" id="PS00012">
    <property type="entry name" value="PHOSPHOPANTETHEINE"/>
    <property type="match status" value="1"/>
</dbReference>
<feature type="domain" description="Carrier" evidence="4">
    <location>
        <begin position="526"/>
        <end position="600"/>
    </location>
</feature>
<evidence type="ECO:0000259" key="4">
    <source>
        <dbReference type="PROSITE" id="PS50075"/>
    </source>
</evidence>
<evidence type="ECO:0000313" key="5">
    <source>
        <dbReference type="EMBL" id="GAA2707068.1"/>
    </source>
</evidence>
<dbReference type="InterPro" id="IPR036736">
    <property type="entry name" value="ACP-like_sf"/>
</dbReference>
<dbReference type="Pfam" id="PF00550">
    <property type="entry name" value="PP-binding"/>
    <property type="match status" value="1"/>
</dbReference>
<dbReference type="SMART" id="SM00823">
    <property type="entry name" value="PKS_PP"/>
    <property type="match status" value="1"/>
</dbReference>
<organism evidence="5 6">
    <name type="scientific">Streptomyces luteosporeus</name>
    <dbReference type="NCBI Taxonomy" id="173856"/>
    <lineage>
        <taxon>Bacteria</taxon>
        <taxon>Bacillati</taxon>
        <taxon>Actinomycetota</taxon>
        <taxon>Actinomycetes</taxon>
        <taxon>Kitasatosporales</taxon>
        <taxon>Streptomycetaceae</taxon>
        <taxon>Streptomyces</taxon>
    </lineage>
</organism>
<dbReference type="InterPro" id="IPR025110">
    <property type="entry name" value="AMP-bd_C"/>
</dbReference>
<evidence type="ECO:0000256" key="1">
    <source>
        <dbReference type="ARBA" id="ARBA00022450"/>
    </source>
</evidence>
<dbReference type="InterPro" id="IPR020806">
    <property type="entry name" value="PKS_PP-bd"/>
</dbReference>
<keyword evidence="6" id="KW-1185">Reference proteome</keyword>
<dbReference type="Gene3D" id="3.40.50.980">
    <property type="match status" value="2"/>
</dbReference>
<dbReference type="PANTHER" id="PTHR45527">
    <property type="entry name" value="NONRIBOSOMAL PEPTIDE SYNTHETASE"/>
    <property type="match status" value="1"/>
</dbReference>
<name>A0ABP6G2I0_9ACTN</name>
<accession>A0ABP6G2I0</accession>
<dbReference type="SUPFAM" id="SSF56801">
    <property type="entry name" value="Acetyl-CoA synthetase-like"/>
    <property type="match status" value="1"/>
</dbReference>
<dbReference type="EMBL" id="BAAASL010000001">
    <property type="protein sequence ID" value="GAA2707068.1"/>
    <property type="molecule type" value="Genomic_DNA"/>
</dbReference>
<dbReference type="RefSeq" id="WP_344432864.1">
    <property type="nucleotide sequence ID" value="NZ_BAAASL010000001.1"/>
</dbReference>
<dbReference type="PANTHER" id="PTHR45527:SF1">
    <property type="entry name" value="FATTY ACID SYNTHASE"/>
    <property type="match status" value="1"/>
</dbReference>
<dbReference type="Pfam" id="PF00501">
    <property type="entry name" value="AMP-binding"/>
    <property type="match status" value="1"/>
</dbReference>
<dbReference type="PROSITE" id="PS50075">
    <property type="entry name" value="CARRIER"/>
    <property type="match status" value="1"/>
</dbReference>
<protein>
    <recommendedName>
        <fullName evidence="4">Carrier domain-containing protein</fullName>
    </recommendedName>
</protein>
<dbReference type="Gene3D" id="3.30.300.30">
    <property type="match status" value="1"/>
</dbReference>
<dbReference type="InterPro" id="IPR010071">
    <property type="entry name" value="AA_adenyl_dom"/>
</dbReference>
<dbReference type="InterPro" id="IPR000873">
    <property type="entry name" value="AMP-dep_synth/lig_dom"/>
</dbReference>
<reference evidence="6" key="1">
    <citation type="journal article" date="2019" name="Int. J. Syst. Evol. Microbiol.">
        <title>The Global Catalogue of Microorganisms (GCM) 10K type strain sequencing project: providing services to taxonomists for standard genome sequencing and annotation.</title>
        <authorList>
            <consortium name="The Broad Institute Genomics Platform"/>
            <consortium name="The Broad Institute Genome Sequencing Center for Infectious Disease"/>
            <person name="Wu L."/>
            <person name="Ma J."/>
        </authorList>
    </citation>
    <scope>NUCLEOTIDE SEQUENCE [LARGE SCALE GENOMIC DNA]</scope>
    <source>
        <strain evidence="6">JCM 4542</strain>
    </source>
</reference>
<keyword evidence="1" id="KW-0596">Phosphopantetheine</keyword>
<dbReference type="PROSITE" id="PS00455">
    <property type="entry name" value="AMP_BINDING"/>
    <property type="match status" value="1"/>
</dbReference>
<evidence type="ECO:0000313" key="6">
    <source>
        <dbReference type="Proteomes" id="UP001500886"/>
    </source>
</evidence>
<evidence type="ECO:0000256" key="3">
    <source>
        <dbReference type="SAM" id="MobiDB-lite"/>
    </source>
</evidence>
<keyword evidence="2" id="KW-0597">Phosphoprotein</keyword>
<dbReference type="InterPro" id="IPR009081">
    <property type="entry name" value="PP-bd_ACP"/>
</dbReference>
<dbReference type="Gene3D" id="3.40.50.1820">
    <property type="entry name" value="alpha/beta hydrolase"/>
    <property type="match status" value="1"/>
</dbReference>
<dbReference type="InterPro" id="IPR006162">
    <property type="entry name" value="Ppantetheine_attach_site"/>
</dbReference>
<dbReference type="Gene3D" id="2.30.38.10">
    <property type="entry name" value="Luciferase, Domain 3"/>
    <property type="match status" value="1"/>
</dbReference>
<dbReference type="InterPro" id="IPR045851">
    <property type="entry name" value="AMP-bd_C_sf"/>
</dbReference>
<feature type="compositionally biased region" description="Acidic residues" evidence="3">
    <location>
        <begin position="622"/>
        <end position="637"/>
    </location>
</feature>
<dbReference type="Proteomes" id="UP001500886">
    <property type="component" value="Unassembled WGS sequence"/>
</dbReference>
<comment type="caution">
    <text evidence="5">The sequence shown here is derived from an EMBL/GenBank/DDBJ whole genome shotgun (WGS) entry which is preliminary data.</text>
</comment>
<proteinExistence type="predicted"/>
<dbReference type="InterPro" id="IPR020845">
    <property type="entry name" value="AMP-binding_CS"/>
</dbReference>
<dbReference type="SUPFAM" id="SSF47336">
    <property type="entry name" value="ACP-like"/>
    <property type="match status" value="1"/>
</dbReference>
<gene>
    <name evidence="5" type="ORF">GCM10010315_00930</name>
</gene>
<dbReference type="NCBIfam" id="TIGR01733">
    <property type="entry name" value="AA-adenyl-dom"/>
    <property type="match status" value="1"/>
</dbReference>